<name>A0A916QAQ6_9BACL</name>
<accession>A0A916QAQ6</accession>
<gene>
    <name evidence="2" type="ORF">PRECH8_05810</name>
</gene>
<feature type="transmembrane region" description="Helical" evidence="1">
    <location>
        <begin position="158"/>
        <end position="180"/>
    </location>
</feature>
<keyword evidence="3" id="KW-1185">Reference proteome</keyword>
<reference evidence="2" key="1">
    <citation type="submission" date="2020-08" db="EMBL/GenBank/DDBJ databases">
        <authorList>
            <person name="Uke A."/>
            <person name="Chhe C."/>
            <person name="Baramee S."/>
            <person name="Kosugi A."/>
        </authorList>
    </citation>
    <scope>NUCLEOTIDE SEQUENCE</scope>
    <source>
        <strain evidence="2">DA-C8</strain>
    </source>
</reference>
<proteinExistence type="predicted"/>
<dbReference type="Proteomes" id="UP000654993">
    <property type="component" value="Unassembled WGS sequence"/>
</dbReference>
<feature type="transmembrane region" description="Helical" evidence="1">
    <location>
        <begin position="99"/>
        <end position="125"/>
    </location>
</feature>
<evidence type="ECO:0000256" key="1">
    <source>
        <dbReference type="SAM" id="Phobius"/>
    </source>
</evidence>
<sequence>MRSYLHCILAETIKLRRQPLPLIHLLVPSAGAGIFLAFYAFTPYSPVSKALAYMQVLAAAYPVMIGIVCAIAADQEAAAGQYQQLLTQPSRLVPLAGKLTLLLGLGVGSSVLASAGFGSGFLYWLRQSPFELGFYLKAACILFASTVILYALHLYVGLRFGSGASIGLGVMESLLAALLLTGLGDRLWIYVPCAWAPRFITLWMQAGISEHPLPAELLFKQGILLSTAGTLLSMLLLGWWFCRWEGRLSHG</sequence>
<feature type="transmembrane region" description="Helical" evidence="1">
    <location>
        <begin position="218"/>
        <end position="242"/>
    </location>
</feature>
<protein>
    <submittedName>
        <fullName evidence="2">Lantibiotic ABC transporter permease</fullName>
    </submittedName>
</protein>
<dbReference type="AlphaFoldDB" id="A0A916QAQ6"/>
<dbReference type="InterPro" id="IPR022294">
    <property type="entry name" value="ABC-transptr_permeasesu"/>
</dbReference>
<dbReference type="RefSeq" id="WP_200965573.1">
    <property type="nucleotide sequence ID" value="NZ_BMAQ01000004.1"/>
</dbReference>
<feature type="transmembrane region" description="Helical" evidence="1">
    <location>
        <begin position="53"/>
        <end position="73"/>
    </location>
</feature>
<comment type="caution">
    <text evidence="2">The sequence shown here is derived from an EMBL/GenBank/DDBJ whole genome shotgun (WGS) entry which is preliminary data.</text>
</comment>
<keyword evidence="1" id="KW-0812">Transmembrane</keyword>
<evidence type="ECO:0000313" key="2">
    <source>
        <dbReference type="EMBL" id="GFR37285.1"/>
    </source>
</evidence>
<keyword evidence="1" id="KW-1133">Transmembrane helix</keyword>
<feature type="transmembrane region" description="Helical" evidence="1">
    <location>
        <begin position="132"/>
        <end position="152"/>
    </location>
</feature>
<feature type="transmembrane region" description="Helical" evidence="1">
    <location>
        <begin position="20"/>
        <end position="41"/>
    </location>
</feature>
<evidence type="ECO:0000313" key="3">
    <source>
        <dbReference type="Proteomes" id="UP000654993"/>
    </source>
</evidence>
<dbReference type="CDD" id="cd21808">
    <property type="entry name" value="ABC-2_lan_permease_MutG"/>
    <property type="match status" value="1"/>
</dbReference>
<dbReference type="Pfam" id="PF12730">
    <property type="entry name" value="ABC2_membrane_4"/>
    <property type="match status" value="1"/>
</dbReference>
<dbReference type="NCBIfam" id="TIGR03733">
    <property type="entry name" value="lanti_perm_MutG"/>
    <property type="match status" value="1"/>
</dbReference>
<keyword evidence="1" id="KW-0472">Membrane</keyword>
<dbReference type="EMBL" id="BMAQ01000004">
    <property type="protein sequence ID" value="GFR37285.1"/>
    <property type="molecule type" value="Genomic_DNA"/>
</dbReference>
<reference evidence="2" key="2">
    <citation type="journal article" date="2021" name="Data Brief">
        <title>Draft genome sequence data of the facultative, thermophilic, xylanolytic bacterium Paenibacillus sp. strain DA-C8.</title>
        <authorList>
            <person name="Chhe C."/>
            <person name="Uke A."/>
            <person name="Baramee S."/>
            <person name="Ungkulpasvich U."/>
            <person name="Tachaapaikoon C."/>
            <person name="Pason P."/>
            <person name="Waeonukul R."/>
            <person name="Ratanakhanokchai K."/>
            <person name="Kosugi A."/>
        </authorList>
    </citation>
    <scope>NUCLEOTIDE SEQUENCE</scope>
    <source>
        <strain evidence="2">DA-C8</strain>
    </source>
</reference>
<organism evidence="2 3">
    <name type="scientific">Insulibacter thermoxylanivorax</name>
    <dbReference type="NCBI Taxonomy" id="2749268"/>
    <lineage>
        <taxon>Bacteria</taxon>
        <taxon>Bacillati</taxon>
        <taxon>Bacillota</taxon>
        <taxon>Bacilli</taxon>
        <taxon>Bacillales</taxon>
        <taxon>Paenibacillaceae</taxon>
        <taxon>Insulibacter</taxon>
    </lineage>
</organism>